<dbReference type="Proteomes" id="UP000641588">
    <property type="component" value="Unassembled WGS sequence"/>
</dbReference>
<evidence type="ECO:0000256" key="2">
    <source>
        <dbReference type="ARBA" id="ARBA00023015"/>
    </source>
</evidence>
<dbReference type="InterPro" id="IPR000843">
    <property type="entry name" value="HTH_LacI"/>
</dbReference>
<reference evidence="6" key="1">
    <citation type="submission" date="2019-10" db="EMBL/GenBank/DDBJ databases">
        <title>Description of Paenibacillus glebae sp. nov.</title>
        <authorList>
            <person name="Carlier A."/>
            <person name="Qi S."/>
        </authorList>
    </citation>
    <scope>NUCLEOTIDE SEQUENCE</scope>
    <source>
        <strain evidence="6">LMG 31456</strain>
    </source>
</reference>
<comment type="caution">
    <text evidence="6">The sequence shown here is derived from an EMBL/GenBank/DDBJ whole genome shotgun (WGS) entry which is preliminary data.</text>
</comment>
<dbReference type="GO" id="GO:0000976">
    <property type="term" value="F:transcription cis-regulatory region binding"/>
    <property type="evidence" value="ECO:0007669"/>
    <property type="project" value="TreeGrafter"/>
</dbReference>
<organism evidence="6 7">
    <name type="scientific">Paenibacillus foliorum</name>
    <dbReference type="NCBI Taxonomy" id="2654974"/>
    <lineage>
        <taxon>Bacteria</taxon>
        <taxon>Bacillati</taxon>
        <taxon>Bacillota</taxon>
        <taxon>Bacilli</taxon>
        <taxon>Bacillales</taxon>
        <taxon>Paenibacillaceae</taxon>
        <taxon>Paenibacillus</taxon>
    </lineage>
</organism>
<evidence type="ECO:0000256" key="1">
    <source>
        <dbReference type="ARBA" id="ARBA00022491"/>
    </source>
</evidence>
<dbReference type="SUPFAM" id="SSF47413">
    <property type="entry name" value="lambda repressor-like DNA-binding domains"/>
    <property type="match status" value="1"/>
</dbReference>
<evidence type="ECO:0000313" key="7">
    <source>
        <dbReference type="Proteomes" id="UP000641588"/>
    </source>
</evidence>
<proteinExistence type="predicted"/>
<name>A0A972H0T8_9BACL</name>
<keyword evidence="3" id="KW-0238">DNA-binding</keyword>
<dbReference type="GO" id="GO:0003700">
    <property type="term" value="F:DNA-binding transcription factor activity"/>
    <property type="evidence" value="ECO:0007669"/>
    <property type="project" value="TreeGrafter"/>
</dbReference>
<dbReference type="Pfam" id="PF00356">
    <property type="entry name" value="LacI"/>
    <property type="match status" value="1"/>
</dbReference>
<dbReference type="Gene3D" id="1.10.260.40">
    <property type="entry name" value="lambda repressor-like DNA-binding domains"/>
    <property type="match status" value="1"/>
</dbReference>
<dbReference type="InterPro" id="IPR010982">
    <property type="entry name" value="Lambda_DNA-bd_dom_sf"/>
</dbReference>
<dbReference type="PANTHER" id="PTHR30146">
    <property type="entry name" value="LACI-RELATED TRANSCRIPTIONAL REPRESSOR"/>
    <property type="match status" value="1"/>
</dbReference>
<keyword evidence="7" id="KW-1185">Reference proteome</keyword>
<dbReference type="Gene3D" id="3.40.50.2300">
    <property type="match status" value="2"/>
</dbReference>
<dbReference type="AlphaFoldDB" id="A0A972H0T8"/>
<dbReference type="PROSITE" id="PS50932">
    <property type="entry name" value="HTH_LACI_2"/>
    <property type="match status" value="1"/>
</dbReference>
<sequence>MAWMRSETMATMKDISKNAKVSIATVSAVINKSSYVSQELTERVNQAIQELNYRPNAFARSLKGKSTKTVAAIVTDIENPYYPAMIKGMDDVAIMNGFSFILCNTANDPKRFINYLDLILEKRVDGLLISNISLREELEQVEKRGLNYVLLNRKPPAYDKNYVGINNHLTSELSVKHLVTLGYRNIAYIGGDLKISTAHERWEGFQYGMTEQGLEVNASLVFHGDYTIESGYKHAKKMISVQKRLPDAICAASDMIAFGAIKALRESSIRVPEDIAVMGNDNNPYSENFIVPLSTIDHLKYDMGKMAMESLFERIEGKERGIDRQIILNPSLVARVSCGWLNRSKD</sequence>
<dbReference type="CDD" id="cd01392">
    <property type="entry name" value="HTH_LacI"/>
    <property type="match status" value="1"/>
</dbReference>
<dbReference type="PANTHER" id="PTHR30146:SF148">
    <property type="entry name" value="HTH-TYPE TRANSCRIPTIONAL REPRESSOR PURR-RELATED"/>
    <property type="match status" value="1"/>
</dbReference>
<dbReference type="CDD" id="cd06267">
    <property type="entry name" value="PBP1_LacI_sugar_binding-like"/>
    <property type="match status" value="1"/>
</dbReference>
<keyword evidence="4" id="KW-0804">Transcription</keyword>
<dbReference type="Pfam" id="PF13377">
    <property type="entry name" value="Peripla_BP_3"/>
    <property type="match status" value="1"/>
</dbReference>
<gene>
    <name evidence="6" type="ORF">GC093_13005</name>
</gene>
<evidence type="ECO:0000256" key="3">
    <source>
        <dbReference type="ARBA" id="ARBA00023125"/>
    </source>
</evidence>
<keyword evidence="1" id="KW-0678">Repressor</keyword>
<dbReference type="InterPro" id="IPR046335">
    <property type="entry name" value="LacI/GalR-like_sensor"/>
</dbReference>
<protein>
    <submittedName>
        <fullName evidence="6">Substrate-binding domain-containing protein</fullName>
    </submittedName>
</protein>
<evidence type="ECO:0000313" key="6">
    <source>
        <dbReference type="EMBL" id="NOU94126.1"/>
    </source>
</evidence>
<feature type="domain" description="HTH lacI-type" evidence="5">
    <location>
        <begin position="10"/>
        <end position="64"/>
    </location>
</feature>
<dbReference type="SUPFAM" id="SSF53822">
    <property type="entry name" value="Periplasmic binding protein-like I"/>
    <property type="match status" value="1"/>
</dbReference>
<evidence type="ECO:0000256" key="4">
    <source>
        <dbReference type="ARBA" id="ARBA00023163"/>
    </source>
</evidence>
<dbReference type="SMART" id="SM00354">
    <property type="entry name" value="HTH_LACI"/>
    <property type="match status" value="1"/>
</dbReference>
<accession>A0A972H0T8</accession>
<evidence type="ECO:0000259" key="5">
    <source>
        <dbReference type="PROSITE" id="PS50932"/>
    </source>
</evidence>
<dbReference type="EMBL" id="WHOD01000054">
    <property type="protein sequence ID" value="NOU94126.1"/>
    <property type="molecule type" value="Genomic_DNA"/>
</dbReference>
<keyword evidence="2" id="KW-0805">Transcription regulation</keyword>
<dbReference type="InterPro" id="IPR028082">
    <property type="entry name" value="Peripla_BP_I"/>
</dbReference>